<gene>
    <name evidence="1" type="ORF">AVEN_30545_1</name>
</gene>
<organism evidence="1 2">
    <name type="scientific">Araneus ventricosus</name>
    <name type="common">Orbweaver spider</name>
    <name type="synonym">Epeira ventricosa</name>
    <dbReference type="NCBI Taxonomy" id="182803"/>
    <lineage>
        <taxon>Eukaryota</taxon>
        <taxon>Metazoa</taxon>
        <taxon>Ecdysozoa</taxon>
        <taxon>Arthropoda</taxon>
        <taxon>Chelicerata</taxon>
        <taxon>Arachnida</taxon>
        <taxon>Araneae</taxon>
        <taxon>Araneomorphae</taxon>
        <taxon>Entelegynae</taxon>
        <taxon>Araneoidea</taxon>
        <taxon>Araneidae</taxon>
        <taxon>Araneus</taxon>
    </lineage>
</organism>
<dbReference type="EMBL" id="BGPR01021789">
    <property type="protein sequence ID" value="GBN87410.1"/>
    <property type="molecule type" value="Genomic_DNA"/>
</dbReference>
<proteinExistence type="predicted"/>
<keyword evidence="2" id="KW-1185">Reference proteome</keyword>
<dbReference type="AlphaFoldDB" id="A0A4Y2SJE5"/>
<evidence type="ECO:0000313" key="1">
    <source>
        <dbReference type="EMBL" id="GBN87410.1"/>
    </source>
</evidence>
<feature type="non-terminal residue" evidence="1">
    <location>
        <position position="92"/>
    </location>
</feature>
<sequence>MKLKDSRRELTVACKDKRLRYKMGRDKYIAQQKISLKNYPVPVVPLDSNLQIIGANNDEPFTEEDINSVVPELLNGKGPGYDGIHNIVVKSI</sequence>
<dbReference type="Proteomes" id="UP000499080">
    <property type="component" value="Unassembled WGS sequence"/>
</dbReference>
<protein>
    <submittedName>
        <fullName evidence="1">Uncharacterized protein</fullName>
    </submittedName>
</protein>
<comment type="caution">
    <text evidence="1">The sequence shown here is derived from an EMBL/GenBank/DDBJ whole genome shotgun (WGS) entry which is preliminary data.</text>
</comment>
<name>A0A4Y2SJE5_ARAVE</name>
<accession>A0A4Y2SJE5</accession>
<evidence type="ECO:0000313" key="2">
    <source>
        <dbReference type="Proteomes" id="UP000499080"/>
    </source>
</evidence>
<reference evidence="1 2" key="1">
    <citation type="journal article" date="2019" name="Sci. Rep.">
        <title>Orb-weaving spider Araneus ventricosus genome elucidates the spidroin gene catalogue.</title>
        <authorList>
            <person name="Kono N."/>
            <person name="Nakamura H."/>
            <person name="Ohtoshi R."/>
            <person name="Moran D.A.P."/>
            <person name="Shinohara A."/>
            <person name="Yoshida Y."/>
            <person name="Fujiwara M."/>
            <person name="Mori M."/>
            <person name="Tomita M."/>
            <person name="Arakawa K."/>
        </authorList>
    </citation>
    <scope>NUCLEOTIDE SEQUENCE [LARGE SCALE GENOMIC DNA]</scope>
</reference>